<proteinExistence type="predicted"/>
<dbReference type="Proteomes" id="UP001642484">
    <property type="component" value="Unassembled WGS sequence"/>
</dbReference>
<feature type="compositionally biased region" description="Basic residues" evidence="1">
    <location>
        <begin position="654"/>
        <end position="675"/>
    </location>
</feature>
<gene>
    <name evidence="2" type="ORF">CCMP2556_LOCUS1304</name>
</gene>
<dbReference type="EMBL" id="CAXAMN010000447">
    <property type="protein sequence ID" value="CAK8988574.1"/>
    <property type="molecule type" value="Genomic_DNA"/>
</dbReference>
<feature type="region of interest" description="Disordered" evidence="1">
    <location>
        <begin position="275"/>
        <end position="377"/>
    </location>
</feature>
<evidence type="ECO:0000256" key="1">
    <source>
        <dbReference type="SAM" id="MobiDB-lite"/>
    </source>
</evidence>
<organism evidence="2 3">
    <name type="scientific">Durusdinium trenchii</name>
    <dbReference type="NCBI Taxonomy" id="1381693"/>
    <lineage>
        <taxon>Eukaryota</taxon>
        <taxon>Sar</taxon>
        <taxon>Alveolata</taxon>
        <taxon>Dinophyceae</taxon>
        <taxon>Suessiales</taxon>
        <taxon>Symbiodiniaceae</taxon>
        <taxon>Durusdinium</taxon>
    </lineage>
</organism>
<name>A0ABP0HEC8_9DINO</name>
<feature type="compositionally biased region" description="Acidic residues" evidence="1">
    <location>
        <begin position="447"/>
        <end position="462"/>
    </location>
</feature>
<feature type="region of interest" description="Disordered" evidence="1">
    <location>
        <begin position="112"/>
        <end position="131"/>
    </location>
</feature>
<feature type="compositionally biased region" description="Polar residues" evidence="1">
    <location>
        <begin position="318"/>
        <end position="330"/>
    </location>
</feature>
<feature type="region of interest" description="Disordered" evidence="1">
    <location>
        <begin position="652"/>
        <end position="695"/>
    </location>
</feature>
<comment type="caution">
    <text evidence="2">The sequence shown here is derived from an EMBL/GenBank/DDBJ whole genome shotgun (WGS) entry which is preliminary data.</text>
</comment>
<reference evidence="2 3" key="1">
    <citation type="submission" date="2024-02" db="EMBL/GenBank/DDBJ databases">
        <authorList>
            <person name="Chen Y."/>
            <person name="Shah S."/>
            <person name="Dougan E. K."/>
            <person name="Thang M."/>
            <person name="Chan C."/>
        </authorList>
    </citation>
    <scope>NUCLEOTIDE SEQUENCE [LARGE SCALE GENOMIC DNA]</scope>
</reference>
<evidence type="ECO:0000313" key="3">
    <source>
        <dbReference type="Proteomes" id="UP001642484"/>
    </source>
</evidence>
<evidence type="ECO:0000313" key="2">
    <source>
        <dbReference type="EMBL" id="CAK8988574.1"/>
    </source>
</evidence>
<feature type="region of interest" description="Disordered" evidence="1">
    <location>
        <begin position="523"/>
        <end position="560"/>
    </location>
</feature>
<feature type="region of interest" description="Disordered" evidence="1">
    <location>
        <begin position="445"/>
        <end position="484"/>
    </location>
</feature>
<keyword evidence="3" id="KW-1185">Reference proteome</keyword>
<feature type="region of interest" description="Disordered" evidence="1">
    <location>
        <begin position="1"/>
        <end position="25"/>
    </location>
</feature>
<feature type="compositionally biased region" description="Basic and acidic residues" evidence="1">
    <location>
        <begin position="115"/>
        <end position="131"/>
    </location>
</feature>
<feature type="compositionally biased region" description="Basic and acidic residues" evidence="1">
    <location>
        <begin position="275"/>
        <end position="288"/>
    </location>
</feature>
<feature type="region of interest" description="Disordered" evidence="1">
    <location>
        <begin position="56"/>
        <end position="81"/>
    </location>
</feature>
<accession>A0ABP0HEC8</accession>
<protein>
    <submittedName>
        <fullName evidence="2">Uncharacterized protein</fullName>
    </submittedName>
</protein>
<feature type="compositionally biased region" description="Basic and acidic residues" evidence="1">
    <location>
        <begin position="1"/>
        <end position="13"/>
    </location>
</feature>
<sequence length="695" mass="77936">MDSPSKESPRKSPDTLPISSFRGPEVNVPWSERAELTLEQKLEDAAQRLQVAQEELQQQEQHVGSGRYPLTLKTRKQEPDFASRAADAQRMLRIQRDPRFLELQEALNAQTAEVQKPEKKSFMGTRETKESWKQQLSDGLRKLIQTVNMSLDPSMAEKQLENVYRWYVASRPGFSGAPCQAGDAPSPGRPAEMGFYNFCADEVLRHPAPPGSAYFTKEDHEGDLMTSQSVERVEEADTVKMLAGRPMAEARLASPKERLKDFSTRAIVRPLTARKLKDLAGERPEEPNRPLTPSTTEGGFTARSLVSARSTAVAGVSRPTSAMSMAQSAVSRGATPTPRSVARRPQSAASVDSVVPPLPQTVEENTNPAPEEYTLPYPGTEAEWNMERRWMLRRNRAITDKVMGQERNSALRAWAERRARVEEEISRTAEATRFQCALKDRRYIEPPDAEEDIEATVTCEDESSSRPSHTPAVRRSDPPRIDVSQPQVFSQVTRFAVEKPKQKPLNSRIAHLRRIHAHLLADAQISDPDSEEDRGERDNSAECNTLSAYAPTAPPPRREDDSDVLIGVCDWWKHFHADPDQQDGTSAVLDEMRFHQMQEVEEIKRVFSIRNVPLNVPVLERALVMPAHKMNPGHLNGIYLVNTHPDLLSNPFIAKKKKKLKKKRGKSAKKGKAKSRSSSAKGEETHNGPNHQCKA</sequence>